<feature type="transmembrane region" description="Helical" evidence="6">
    <location>
        <begin position="149"/>
        <end position="167"/>
    </location>
</feature>
<name>A0ABY4BHF6_9FLAO</name>
<feature type="transmembrane region" description="Helical" evidence="6">
    <location>
        <begin position="387"/>
        <end position="409"/>
    </location>
</feature>
<feature type="transmembrane region" description="Helical" evidence="6">
    <location>
        <begin position="362"/>
        <end position="381"/>
    </location>
</feature>
<accession>A0ABY4BHF6</accession>
<feature type="transmembrane region" description="Helical" evidence="6">
    <location>
        <begin position="253"/>
        <end position="271"/>
    </location>
</feature>
<dbReference type="PANTHER" id="PTHR30250">
    <property type="entry name" value="PST FAMILY PREDICTED COLANIC ACID TRANSPORTER"/>
    <property type="match status" value="1"/>
</dbReference>
<dbReference type="EMBL" id="CP094529">
    <property type="protein sequence ID" value="UOE38602.1"/>
    <property type="molecule type" value="Genomic_DNA"/>
</dbReference>
<evidence type="ECO:0000313" key="8">
    <source>
        <dbReference type="Proteomes" id="UP000831068"/>
    </source>
</evidence>
<dbReference type="Pfam" id="PF01943">
    <property type="entry name" value="Polysacc_synt"/>
    <property type="match status" value="1"/>
</dbReference>
<protein>
    <submittedName>
        <fullName evidence="7">Oligosaccharide flippase family protein</fullName>
    </submittedName>
</protein>
<comment type="subcellular location">
    <subcellularLocation>
        <location evidence="1">Cell membrane</location>
        <topology evidence="1">Multi-pass membrane protein</topology>
    </subcellularLocation>
</comment>
<organism evidence="7 8">
    <name type="scientific">Chryseobacterium oryzae</name>
    <dbReference type="NCBI Taxonomy" id="2929799"/>
    <lineage>
        <taxon>Bacteria</taxon>
        <taxon>Pseudomonadati</taxon>
        <taxon>Bacteroidota</taxon>
        <taxon>Flavobacteriia</taxon>
        <taxon>Flavobacteriales</taxon>
        <taxon>Weeksellaceae</taxon>
        <taxon>Chryseobacterium group</taxon>
        <taxon>Chryseobacterium</taxon>
    </lineage>
</organism>
<feature type="transmembrane region" description="Helical" evidence="6">
    <location>
        <begin position="117"/>
        <end position="137"/>
    </location>
</feature>
<dbReference type="InterPro" id="IPR050833">
    <property type="entry name" value="Poly_Biosynth_Transport"/>
</dbReference>
<feature type="transmembrane region" description="Helical" evidence="6">
    <location>
        <begin position="292"/>
        <end position="314"/>
    </location>
</feature>
<keyword evidence="2" id="KW-1003">Cell membrane</keyword>
<feature type="transmembrane region" description="Helical" evidence="6">
    <location>
        <begin position="179"/>
        <end position="205"/>
    </location>
</feature>
<feature type="transmembrane region" description="Helical" evidence="6">
    <location>
        <begin position="326"/>
        <end position="350"/>
    </location>
</feature>
<sequence>MKKLLNETIIYGMGSILPRVITFILNPFFIYFINKEEFAKFTNLYAWVSFVNIVLSFGFETSFFRFSAEEKNREKAFYTSFWFLLGTASVFLISVLLFLQPISEAIGYGAYPEYVKWFAWIAFFDAIIVIPLAWLRFNNMPIKYTAIRITQILVQTLVVLSLFLFVPKSTSQNLGMETGVSYTFVSNLIGSLTGVLLLIPIFMKVKFQFSGDLFKKMLKYSYPIMFAGLAFMVNENFDKLVQIRLIPEGNAGAYGGCYKLAALMTLFVTAYRMGVEPFFFKKMHDANAKQSYAEVTEFFSLFAAITALGIIANISWLKTLFVPDQAFWVAIDIVPIIVIANLFFGIYYNLSTWYKVTDRTRIGTYISWSGAIITIALNLLLLPKYGLMVSAWATIAAYGFMMIISYILGQKYYPIPYKTKKIGVVIFVLIVFSYLSYSVFDSNVWIGNTLLLIFAGSIAFGEKKLLLSILKR</sequence>
<keyword evidence="8" id="KW-1185">Reference proteome</keyword>
<keyword evidence="4 6" id="KW-1133">Transmembrane helix</keyword>
<evidence type="ECO:0000256" key="3">
    <source>
        <dbReference type="ARBA" id="ARBA00022692"/>
    </source>
</evidence>
<evidence type="ECO:0000313" key="7">
    <source>
        <dbReference type="EMBL" id="UOE38602.1"/>
    </source>
</evidence>
<keyword evidence="3 6" id="KW-0812">Transmembrane</keyword>
<dbReference type="InterPro" id="IPR002797">
    <property type="entry name" value="Polysacc_synth"/>
</dbReference>
<feature type="transmembrane region" description="Helical" evidence="6">
    <location>
        <begin position="9"/>
        <end position="32"/>
    </location>
</feature>
<evidence type="ECO:0000256" key="2">
    <source>
        <dbReference type="ARBA" id="ARBA00022475"/>
    </source>
</evidence>
<evidence type="ECO:0000256" key="1">
    <source>
        <dbReference type="ARBA" id="ARBA00004651"/>
    </source>
</evidence>
<evidence type="ECO:0000256" key="4">
    <source>
        <dbReference type="ARBA" id="ARBA00022989"/>
    </source>
</evidence>
<proteinExistence type="predicted"/>
<feature type="transmembrane region" description="Helical" evidence="6">
    <location>
        <begin position="421"/>
        <end position="439"/>
    </location>
</feature>
<keyword evidence="5 6" id="KW-0472">Membrane</keyword>
<dbReference type="PANTHER" id="PTHR30250:SF11">
    <property type="entry name" value="O-ANTIGEN TRANSPORTER-RELATED"/>
    <property type="match status" value="1"/>
</dbReference>
<gene>
    <name evidence="7" type="ORF">MTP08_02150</name>
</gene>
<feature type="transmembrane region" description="Helical" evidence="6">
    <location>
        <begin position="217"/>
        <end position="233"/>
    </location>
</feature>
<dbReference type="Proteomes" id="UP000831068">
    <property type="component" value="Chromosome"/>
</dbReference>
<feature type="transmembrane region" description="Helical" evidence="6">
    <location>
        <begin position="44"/>
        <end position="64"/>
    </location>
</feature>
<evidence type="ECO:0000256" key="5">
    <source>
        <dbReference type="ARBA" id="ARBA00023136"/>
    </source>
</evidence>
<dbReference type="RefSeq" id="WP_243576863.1">
    <property type="nucleotide sequence ID" value="NZ_CP094529.1"/>
</dbReference>
<evidence type="ECO:0000256" key="6">
    <source>
        <dbReference type="SAM" id="Phobius"/>
    </source>
</evidence>
<reference evidence="7 8" key="1">
    <citation type="submission" date="2022-03" db="EMBL/GenBank/DDBJ databases">
        <title>Chryseobacterium sp. isolated from the Andong Sikhe.</title>
        <authorList>
            <person name="Won M."/>
            <person name="Kim S.-J."/>
            <person name="Kwon S.-W."/>
        </authorList>
    </citation>
    <scope>NUCLEOTIDE SEQUENCE [LARGE SCALE GENOMIC DNA]</scope>
    <source>
        <strain evidence="7 8">ADR-1</strain>
    </source>
</reference>
<feature type="transmembrane region" description="Helical" evidence="6">
    <location>
        <begin position="445"/>
        <end position="462"/>
    </location>
</feature>
<feature type="transmembrane region" description="Helical" evidence="6">
    <location>
        <begin position="76"/>
        <end position="97"/>
    </location>
</feature>